<dbReference type="AlphaFoldDB" id="A0A4Z2I0T4"/>
<protein>
    <submittedName>
        <fullName evidence="1">Uncharacterized protein</fullName>
    </submittedName>
</protein>
<proteinExistence type="predicted"/>
<sequence>MQKRRNERADRPITAEQETEQSIIAMGDQFRLNYIHSPLLVPSVVLSRAAVEVPLIFKKMLR</sequence>
<comment type="caution">
    <text evidence="1">The sequence shown here is derived from an EMBL/GenBank/DDBJ whole genome shotgun (WGS) entry which is preliminary data.</text>
</comment>
<evidence type="ECO:0000313" key="1">
    <source>
        <dbReference type="EMBL" id="TNN70842.1"/>
    </source>
</evidence>
<reference evidence="1 2" key="1">
    <citation type="submission" date="2019-03" db="EMBL/GenBank/DDBJ databases">
        <title>First draft genome of Liparis tanakae, snailfish: a comprehensive survey of snailfish specific genes.</title>
        <authorList>
            <person name="Kim W."/>
            <person name="Song I."/>
            <person name="Jeong J.-H."/>
            <person name="Kim D."/>
            <person name="Kim S."/>
            <person name="Ryu S."/>
            <person name="Song J.Y."/>
            <person name="Lee S.K."/>
        </authorList>
    </citation>
    <scope>NUCLEOTIDE SEQUENCE [LARGE SCALE GENOMIC DNA]</scope>
    <source>
        <tissue evidence="1">Muscle</tissue>
    </source>
</reference>
<dbReference type="EMBL" id="SRLO01000158">
    <property type="protein sequence ID" value="TNN70842.1"/>
    <property type="molecule type" value="Genomic_DNA"/>
</dbReference>
<name>A0A4Z2I0T4_9TELE</name>
<organism evidence="1 2">
    <name type="scientific">Liparis tanakae</name>
    <name type="common">Tanaka's snailfish</name>
    <dbReference type="NCBI Taxonomy" id="230148"/>
    <lineage>
        <taxon>Eukaryota</taxon>
        <taxon>Metazoa</taxon>
        <taxon>Chordata</taxon>
        <taxon>Craniata</taxon>
        <taxon>Vertebrata</taxon>
        <taxon>Euteleostomi</taxon>
        <taxon>Actinopterygii</taxon>
        <taxon>Neopterygii</taxon>
        <taxon>Teleostei</taxon>
        <taxon>Neoteleostei</taxon>
        <taxon>Acanthomorphata</taxon>
        <taxon>Eupercaria</taxon>
        <taxon>Perciformes</taxon>
        <taxon>Cottioidei</taxon>
        <taxon>Cottales</taxon>
        <taxon>Liparidae</taxon>
        <taxon>Liparis</taxon>
    </lineage>
</organism>
<dbReference type="Proteomes" id="UP000314294">
    <property type="component" value="Unassembled WGS sequence"/>
</dbReference>
<accession>A0A4Z2I0T4</accession>
<evidence type="ECO:0000313" key="2">
    <source>
        <dbReference type="Proteomes" id="UP000314294"/>
    </source>
</evidence>
<gene>
    <name evidence="1" type="ORF">EYF80_018976</name>
</gene>
<keyword evidence="2" id="KW-1185">Reference proteome</keyword>